<keyword evidence="2" id="KW-1185">Reference proteome</keyword>
<evidence type="ECO:0000313" key="1">
    <source>
        <dbReference type="EMBL" id="KAI3796339.1"/>
    </source>
</evidence>
<name>A0ACB9HKU7_9ASTR</name>
<evidence type="ECO:0000313" key="2">
    <source>
        <dbReference type="Proteomes" id="UP001056120"/>
    </source>
</evidence>
<comment type="caution">
    <text evidence="1">The sequence shown here is derived from an EMBL/GenBank/DDBJ whole genome shotgun (WGS) entry which is preliminary data.</text>
</comment>
<dbReference type="Proteomes" id="UP001056120">
    <property type="component" value="Linkage Group LG12"/>
</dbReference>
<proteinExistence type="predicted"/>
<accession>A0ACB9HKU7</accession>
<reference evidence="2" key="1">
    <citation type="journal article" date="2022" name="Mol. Ecol. Resour.">
        <title>The genomes of chicory, endive, great burdock and yacon provide insights into Asteraceae palaeo-polyploidization history and plant inulin production.</title>
        <authorList>
            <person name="Fan W."/>
            <person name="Wang S."/>
            <person name="Wang H."/>
            <person name="Wang A."/>
            <person name="Jiang F."/>
            <person name="Liu H."/>
            <person name="Zhao H."/>
            <person name="Xu D."/>
            <person name="Zhang Y."/>
        </authorList>
    </citation>
    <scope>NUCLEOTIDE SEQUENCE [LARGE SCALE GENOMIC DNA]</scope>
    <source>
        <strain evidence="2">cv. Yunnan</strain>
    </source>
</reference>
<dbReference type="EMBL" id="CM042029">
    <property type="protein sequence ID" value="KAI3796339.1"/>
    <property type="molecule type" value="Genomic_DNA"/>
</dbReference>
<gene>
    <name evidence="1" type="ORF">L1987_39007</name>
</gene>
<sequence>MSFQSKNVSVSTSSSTFGLISPIPPPPSFKKKNDGQPWKTVLVGFSGSEISASPPVLVSNGELLKVFSEVKQQMEQQKKTNQKIFRELERIKDSKKPVEVTTPLQPRALIFDYPGSSRIHQGNFLPMQTGVTTLCPTAAIRVTTTQDLGFTPRSSLRDIDMGNTFNNFSNANESVQDRGITPPMVKELKKLREMISSVPGVVQPIPEMSATSHRTSRFAPPICDAEVPKRFQTPNMKLYDRTTDPEEHVAQYRERMDINPIPLDLKEACLCKGFGSTLTGSALKWLLNVPPYSITSFAHFNQPA</sequence>
<organism evidence="1 2">
    <name type="scientific">Smallanthus sonchifolius</name>
    <dbReference type="NCBI Taxonomy" id="185202"/>
    <lineage>
        <taxon>Eukaryota</taxon>
        <taxon>Viridiplantae</taxon>
        <taxon>Streptophyta</taxon>
        <taxon>Embryophyta</taxon>
        <taxon>Tracheophyta</taxon>
        <taxon>Spermatophyta</taxon>
        <taxon>Magnoliopsida</taxon>
        <taxon>eudicotyledons</taxon>
        <taxon>Gunneridae</taxon>
        <taxon>Pentapetalae</taxon>
        <taxon>asterids</taxon>
        <taxon>campanulids</taxon>
        <taxon>Asterales</taxon>
        <taxon>Asteraceae</taxon>
        <taxon>Asteroideae</taxon>
        <taxon>Heliantheae alliance</taxon>
        <taxon>Millerieae</taxon>
        <taxon>Smallanthus</taxon>
    </lineage>
</organism>
<reference evidence="1 2" key="2">
    <citation type="journal article" date="2022" name="Mol. Ecol. Resour.">
        <title>The genomes of chicory, endive, great burdock and yacon provide insights into Asteraceae paleo-polyploidization history and plant inulin production.</title>
        <authorList>
            <person name="Fan W."/>
            <person name="Wang S."/>
            <person name="Wang H."/>
            <person name="Wang A."/>
            <person name="Jiang F."/>
            <person name="Liu H."/>
            <person name="Zhao H."/>
            <person name="Xu D."/>
            <person name="Zhang Y."/>
        </authorList>
    </citation>
    <scope>NUCLEOTIDE SEQUENCE [LARGE SCALE GENOMIC DNA]</scope>
    <source>
        <strain evidence="2">cv. Yunnan</strain>
        <tissue evidence="1">Leaves</tissue>
    </source>
</reference>
<protein>
    <submittedName>
        <fullName evidence="1">Uncharacterized protein</fullName>
    </submittedName>
</protein>